<keyword evidence="2" id="KW-0472">Membrane</keyword>
<evidence type="ECO:0000256" key="3">
    <source>
        <dbReference type="SAM" id="SignalP"/>
    </source>
</evidence>
<evidence type="ECO:0000256" key="1">
    <source>
        <dbReference type="SAM" id="MobiDB-lite"/>
    </source>
</evidence>
<keyword evidence="3" id="KW-0732">Signal</keyword>
<dbReference type="PRINTS" id="PR01217">
    <property type="entry name" value="PRICHEXTENSN"/>
</dbReference>
<keyword evidence="2" id="KW-1133">Transmembrane helix</keyword>
<protein>
    <submittedName>
        <fullName evidence="4">Uncharacterized protein</fullName>
    </submittedName>
</protein>
<evidence type="ECO:0000313" key="4">
    <source>
        <dbReference type="EMBL" id="JAT50117.1"/>
    </source>
</evidence>
<name>A0A1D1Y661_9ARAE</name>
<dbReference type="EMBL" id="GDJX01011777">
    <property type="protein sequence ID" value="JAT56159.1"/>
    <property type="molecule type" value="Transcribed_RNA"/>
</dbReference>
<feature type="region of interest" description="Disordered" evidence="1">
    <location>
        <begin position="29"/>
        <end position="165"/>
    </location>
</feature>
<sequence length="220" mass="23073">MAMEPRPLSFSLALALLLTANSPLLSLSASPPRRLHSHFSSTMATTSPLSSPPPPSPPTPFPPPPPPPPPPPSPPPPPPPSSPPPPPSSPRPPHSPPPPRNPPPPSPPRLSARPNVDPGAPGRPPPHRPLASCKGVSQSGCPRHWPPEGWRGGRPLPEPSRGDGRELNHGKKVGLAFLAVGVVLQLVFGGFLIYRRWQIGKLGYRRDVASSSPSALPSAS</sequence>
<accession>A0A1D1Y661</accession>
<dbReference type="AlphaFoldDB" id="A0A1D1Y661"/>
<dbReference type="EMBL" id="GDJX01017819">
    <property type="protein sequence ID" value="JAT50117.1"/>
    <property type="molecule type" value="Transcribed_RNA"/>
</dbReference>
<proteinExistence type="predicted"/>
<evidence type="ECO:0000256" key="2">
    <source>
        <dbReference type="SAM" id="Phobius"/>
    </source>
</evidence>
<feature type="compositionally biased region" description="Pro residues" evidence="1">
    <location>
        <begin position="50"/>
        <end position="108"/>
    </location>
</feature>
<feature type="signal peptide" evidence="3">
    <location>
        <begin position="1"/>
        <end position="28"/>
    </location>
</feature>
<reference evidence="4" key="1">
    <citation type="submission" date="2015-07" db="EMBL/GenBank/DDBJ databases">
        <title>Transcriptome Assembly of Anthurium amnicola.</title>
        <authorList>
            <person name="Suzuki J."/>
        </authorList>
    </citation>
    <scope>NUCLEOTIDE SEQUENCE</scope>
</reference>
<evidence type="ECO:0000313" key="5">
    <source>
        <dbReference type="EMBL" id="JAT56159.1"/>
    </source>
</evidence>
<organism evidence="4">
    <name type="scientific">Anthurium amnicola</name>
    <dbReference type="NCBI Taxonomy" id="1678845"/>
    <lineage>
        <taxon>Eukaryota</taxon>
        <taxon>Viridiplantae</taxon>
        <taxon>Streptophyta</taxon>
        <taxon>Embryophyta</taxon>
        <taxon>Tracheophyta</taxon>
        <taxon>Spermatophyta</taxon>
        <taxon>Magnoliopsida</taxon>
        <taxon>Liliopsida</taxon>
        <taxon>Araceae</taxon>
        <taxon>Pothoideae</taxon>
        <taxon>Potheae</taxon>
        <taxon>Anthurium</taxon>
    </lineage>
</organism>
<feature type="transmembrane region" description="Helical" evidence="2">
    <location>
        <begin position="173"/>
        <end position="194"/>
    </location>
</feature>
<gene>
    <name evidence="4" type="ORF">g.43092</name>
    <name evidence="5" type="ORF">g.43094</name>
</gene>
<feature type="chain" id="PRO_5008899962" evidence="3">
    <location>
        <begin position="29"/>
        <end position="220"/>
    </location>
</feature>
<keyword evidence="2" id="KW-0812">Transmembrane</keyword>